<evidence type="ECO:0000256" key="4">
    <source>
        <dbReference type="ARBA" id="ARBA00022723"/>
    </source>
</evidence>
<dbReference type="RefSeq" id="WP_013968105.1">
    <property type="nucleotide sequence ID" value="NC_015732.1"/>
</dbReference>
<dbReference type="eggNOG" id="COG2755">
    <property type="taxonomic scope" value="Bacteria"/>
</dbReference>
<dbReference type="PANTHER" id="PTHR40088:SF1">
    <property type="entry name" value="PECTATE LYASE PEL9"/>
    <property type="match status" value="1"/>
</dbReference>
<dbReference type="Gene3D" id="2.160.20.10">
    <property type="entry name" value="Single-stranded right-handed beta-helix, Pectin lyase-like"/>
    <property type="match status" value="1"/>
</dbReference>
<evidence type="ECO:0000256" key="8">
    <source>
        <dbReference type="ARBA" id="ARBA00038263"/>
    </source>
</evidence>
<dbReference type="InterPro" id="IPR006626">
    <property type="entry name" value="PbH1"/>
</dbReference>
<dbReference type="Pfam" id="PF25850">
    <property type="entry name" value="PelX_Ig"/>
    <property type="match status" value="1"/>
</dbReference>
<comment type="subcellular location">
    <subcellularLocation>
        <location evidence="2">Secreted</location>
    </subcellularLocation>
</comment>
<evidence type="ECO:0000259" key="10">
    <source>
        <dbReference type="Pfam" id="PF25849"/>
    </source>
</evidence>
<dbReference type="InterPro" id="IPR052052">
    <property type="entry name" value="Polysaccharide_Lyase_9"/>
</dbReference>
<dbReference type="EMBL" id="CP002868">
    <property type="protein sequence ID" value="AEJ18793.1"/>
    <property type="molecule type" value="Genomic_DNA"/>
</dbReference>
<dbReference type="Pfam" id="PF22842">
    <property type="entry name" value="Pel9A-like_beta_helix"/>
    <property type="match status" value="1"/>
</dbReference>
<evidence type="ECO:0000259" key="9">
    <source>
        <dbReference type="Pfam" id="PF22842"/>
    </source>
</evidence>
<keyword evidence="13" id="KW-1185">Reference proteome</keyword>
<proteinExistence type="inferred from homology"/>
<dbReference type="PANTHER" id="PTHR40088">
    <property type="entry name" value="PECTATE LYASE (EUROFUNG)"/>
    <property type="match status" value="1"/>
</dbReference>
<dbReference type="Pfam" id="PF25849">
    <property type="entry name" value="PelX_N"/>
    <property type="match status" value="1"/>
</dbReference>
<evidence type="ECO:0000256" key="6">
    <source>
        <dbReference type="ARBA" id="ARBA00022837"/>
    </source>
</evidence>
<dbReference type="InterPro" id="IPR011050">
    <property type="entry name" value="Pectin_lyase_fold/virulence"/>
</dbReference>
<dbReference type="InterPro" id="IPR013783">
    <property type="entry name" value="Ig-like_fold"/>
</dbReference>
<dbReference type="EC" id="4.2.2.9" evidence="12"/>
<evidence type="ECO:0000259" key="11">
    <source>
        <dbReference type="Pfam" id="PF25850"/>
    </source>
</evidence>
<dbReference type="InterPro" id="IPR058953">
    <property type="entry name" value="PelX-like_N"/>
</dbReference>
<comment type="similarity">
    <text evidence="8">Belongs to the polysaccharide lyase 9 family.</text>
</comment>
<keyword evidence="4" id="KW-0479">Metal-binding</keyword>
<dbReference type="OrthoDB" id="8660908at2"/>
<dbReference type="InterPro" id="IPR058863">
    <property type="entry name" value="PelX-like_Ig"/>
</dbReference>
<comment type="cofactor">
    <cofactor evidence="1">
        <name>Ca(2+)</name>
        <dbReference type="ChEBI" id="CHEBI:29108"/>
    </cofactor>
</comment>
<evidence type="ECO:0000313" key="13">
    <source>
        <dbReference type="Proteomes" id="UP000000503"/>
    </source>
</evidence>
<keyword evidence="7 12" id="KW-0456">Lyase</keyword>
<keyword evidence="5" id="KW-0732">Signal</keyword>
<sequence length="985" mass="109801">MKRFWFVVLLLVHTIAVIIADENRLEWKDVANPRIISIQVNKDNPKNIVVNYEMDLSFNGADRASIYMINEQGLILQTKIMGKTNRPIKSVEFTPVSSGIYKFYVEATRVGENENKRSLDAIYQYELPFQSPALKILNNKNGSVLLRWDTIPEIELYEISYRLVQESSDLRNNSKSEIIQLNASGNSMEYLIKNLNVGSKYAFSLNLIKNSKIVLTKEVQKTVRDIQEREWYFTWFGQSTKSDVNTFKMIDEDSFKFSLFSCTVNSESGQIDQKGGKFTTFHDGISFYYTKTNANTENFELSATFIVDYINPQPDGQEGFGLLALDSLGEYGNNSSNHYTNSAGVIATKFEEVINGVKKTSKDTLGARFVTGLTRQIIESGDSGIAQNGRSASYAFSYDQSDLIKKGDSYRLTLKKDNTGYHAIYKKQYPGETDITEYILYDPKKLQVLDTNTIYVGFAVARGCNVTIQDVDFKITNVAEDPPGLVEPPEIIPLIAKVDSPSTYTEPLYPFIFNANANGRLTVKDRKGNALIKDAIIQANQDYIKNITLLKGNNDFIVEFIPDKTFKPGDNKVMGRYDNEKKALVESYLPYYINHSVLYHYYQGDTLFVSTMGTPFGKGTKDSPLDLSTALYFVRPGQTILLAGGVYYPTSTITIERGNNGTNRQYKIFRSVNGERAIIDFSRSNAKASGFMLSGDYWIIDSIDIRNTPGDVKGLQVAGNNNIIRFVKTYQCGDTGLQISGFSTEKSDKWPKYNQIISCESYDNKDPASNNADGFAAKLTVGKGNIFKYCIAHHNIDDGWDLFSKIETGPISPVVIENCVSYKNGSLSDGSGNGDGNGFKMGGDGIAVPHILRNSIAYCNGTSGITSNSNPAIIIENCTAYANKGANINLYGKGDSIRSFIVKNSISLQGGISDVYREMPEIESRTNFLWNGAMAKNSEGQQINLDIFTTVDCTLNPEIQKDGKINIKGLFQINKKELQGLGAQF</sequence>
<dbReference type="SUPFAM" id="SSF49265">
    <property type="entry name" value="Fibronectin type III"/>
    <property type="match status" value="1"/>
</dbReference>
<evidence type="ECO:0000256" key="7">
    <source>
        <dbReference type="ARBA" id="ARBA00023239"/>
    </source>
</evidence>
<dbReference type="SMART" id="SM00710">
    <property type="entry name" value="PbH1"/>
    <property type="match status" value="5"/>
</dbReference>
<dbReference type="GO" id="GO:0046872">
    <property type="term" value="F:metal ion binding"/>
    <property type="evidence" value="ECO:0007669"/>
    <property type="project" value="UniProtKB-KW"/>
</dbReference>
<feature type="domain" description="Pectate disaccharide-lyase-like central Ig-like" evidence="11">
    <location>
        <begin position="499"/>
        <end position="565"/>
    </location>
</feature>
<evidence type="ECO:0000256" key="5">
    <source>
        <dbReference type="ARBA" id="ARBA00022729"/>
    </source>
</evidence>
<dbReference type="Proteomes" id="UP000000503">
    <property type="component" value="Chromosome"/>
</dbReference>
<dbReference type="Gene3D" id="2.60.40.10">
    <property type="entry name" value="Immunoglobulins"/>
    <property type="match status" value="1"/>
</dbReference>
<evidence type="ECO:0000256" key="2">
    <source>
        <dbReference type="ARBA" id="ARBA00004613"/>
    </source>
</evidence>
<dbReference type="GO" id="GO:0047489">
    <property type="term" value="F:pectate disaccharide-lyase activity"/>
    <property type="evidence" value="ECO:0007669"/>
    <property type="project" value="UniProtKB-EC"/>
</dbReference>
<dbReference type="InterPro" id="IPR036116">
    <property type="entry name" value="FN3_sf"/>
</dbReference>
<evidence type="ECO:0000256" key="1">
    <source>
        <dbReference type="ARBA" id="ARBA00001913"/>
    </source>
</evidence>
<dbReference type="InterPro" id="IPR012334">
    <property type="entry name" value="Pectin_lyas_fold"/>
</dbReference>
<name>F8F1E9_GRAC1</name>
<keyword evidence="6" id="KW-0106">Calcium</keyword>
<organism evidence="12 13">
    <name type="scientific">Gracilinema caldarium (strain ATCC 51460 / DSM 7334 / H1)</name>
    <name type="common">Treponema caldarium</name>
    <dbReference type="NCBI Taxonomy" id="744872"/>
    <lineage>
        <taxon>Bacteria</taxon>
        <taxon>Pseudomonadati</taxon>
        <taxon>Spirochaetota</taxon>
        <taxon>Spirochaetia</taxon>
        <taxon>Spirochaetales</taxon>
        <taxon>Breznakiellaceae</taxon>
        <taxon>Gracilinema</taxon>
    </lineage>
</organism>
<dbReference type="AlphaFoldDB" id="F8F1E9"/>
<evidence type="ECO:0000313" key="12">
    <source>
        <dbReference type="EMBL" id="AEJ18793.1"/>
    </source>
</evidence>
<dbReference type="STRING" id="744872.Spica_0639"/>
<dbReference type="HOGENOM" id="CLU_302665_0_0_12"/>
<gene>
    <name evidence="12" type="ordered locus">Spica_0639</name>
</gene>
<dbReference type="SUPFAM" id="SSF51126">
    <property type="entry name" value="Pectin lyase-like"/>
    <property type="match status" value="1"/>
</dbReference>
<dbReference type="KEGG" id="scd:Spica_0639"/>
<dbReference type="InterPro" id="IPR053868">
    <property type="entry name" value="Pel9A-like_beta_helix"/>
</dbReference>
<protein>
    <submittedName>
        <fullName evidence="12">Pectate disaccharide-lyase</fullName>
        <ecNumber evidence="12">4.2.2.9</ecNumber>
    </submittedName>
</protein>
<evidence type="ECO:0000256" key="3">
    <source>
        <dbReference type="ARBA" id="ARBA00022525"/>
    </source>
</evidence>
<reference evidence="13" key="1">
    <citation type="journal article" date="2013" name="Stand. Genomic Sci.">
        <title>Genome sequence of the thermophilic fresh-water bacterium Spirochaeta caldaria type strain (H1(T)), reclassification of Spirochaeta caldaria, Spirochaeta stenostrepta, and Spirochaeta zuelzerae in the genus Treponema as Treponema caldaria comb. nov., Treponema stenostrepta comb. nov., and Treponema zuelzerae comb. nov., and emendation of the genus Treponema.</title>
        <authorList>
            <person name="Abt B."/>
            <person name="Goker M."/>
            <person name="Scheuner C."/>
            <person name="Han C."/>
            <person name="Lu M."/>
            <person name="Misra M."/>
            <person name="Lapidus A."/>
            <person name="Nolan M."/>
            <person name="Lucas S."/>
            <person name="Hammon N."/>
            <person name="Deshpande S."/>
            <person name="Cheng J.F."/>
            <person name="Tapia R."/>
            <person name="Goodwin L.A."/>
            <person name="Pitluck S."/>
            <person name="Liolios K."/>
            <person name="Pagani I."/>
            <person name="Ivanova N."/>
            <person name="Mavromatis K."/>
            <person name="Mikhailova N."/>
            <person name="Huntemann M."/>
            <person name="Pati A."/>
            <person name="Chen A."/>
            <person name="Palaniappan K."/>
            <person name="Land M."/>
            <person name="Hauser L."/>
            <person name="Jeffries C.D."/>
            <person name="Rohde M."/>
            <person name="Spring S."/>
            <person name="Gronow S."/>
            <person name="Detter J.C."/>
            <person name="Bristow J."/>
            <person name="Eisen J.A."/>
            <person name="Markowitz V."/>
            <person name="Hugenholtz P."/>
            <person name="Kyrpides N.C."/>
            <person name="Woyke T."/>
            <person name="Klenk H.P."/>
        </authorList>
    </citation>
    <scope>NUCLEOTIDE SEQUENCE</scope>
    <source>
        <strain evidence="13">ATCC 51460 / DSM 7334 / H1</strain>
    </source>
</reference>
<feature type="domain" description="Pectate disaccharide-lyase-like N-terminal" evidence="10">
    <location>
        <begin position="239"/>
        <end position="477"/>
    </location>
</feature>
<accession>F8F1E9</accession>
<keyword evidence="3" id="KW-0964">Secreted</keyword>
<dbReference type="GO" id="GO:0005576">
    <property type="term" value="C:extracellular region"/>
    <property type="evidence" value="ECO:0007669"/>
    <property type="project" value="UniProtKB-SubCell"/>
</dbReference>
<feature type="domain" description="Pel9A-like right handed beta-helix region" evidence="9">
    <location>
        <begin position="753"/>
        <end position="892"/>
    </location>
</feature>